<dbReference type="EMBL" id="MU155247">
    <property type="protein sequence ID" value="KAF9477925.1"/>
    <property type="molecule type" value="Genomic_DNA"/>
</dbReference>
<dbReference type="OrthoDB" id="2349883at2759"/>
<keyword evidence="3" id="KW-1185">Reference proteome</keyword>
<protein>
    <submittedName>
        <fullName evidence="2">Uncharacterized protein</fullName>
    </submittedName>
</protein>
<sequence length="409" mass="46732">MLVRIPRASCALKLLGRRYATNSKASPKTPKSTTTTISTIRTPSSFWGQTFTKVTAYPFQVKPRDAQVIAETVEFIDNNEFLFTIYCLLPSALRPYTHYLCRPYVKYKTRNNPLRVKAVYVPMWKVFALLDFMAVLKEDKRLSAKKLTIADGYLPGTPLSEYASRAFFSLPKIEELETKPVIDCIKPFGMDAQCLPFTVSPFSPFDLAKKYSKTPIQLDGTNILVLLDSIKPEFYAVFPVMVPVYTIDLRSRNDDEEATVVLQAFGMQAQLITAVDDPDKDHEDSEIKIIWQRTAKIHAKKLATMPPLRTDEDACIRPLKAEEIEAVLRLVQVKKSFSEWNKLDTEGLPEQRKKAYLKELIARDDRVQEYIPSWWRQSKLAPEHLKREASTSQPKDKSARPSKSRSSPI</sequence>
<feature type="compositionally biased region" description="Basic and acidic residues" evidence="1">
    <location>
        <begin position="382"/>
        <end position="399"/>
    </location>
</feature>
<gene>
    <name evidence="2" type="ORF">BDN70DRAFT_880623</name>
</gene>
<proteinExistence type="predicted"/>
<feature type="region of interest" description="Disordered" evidence="1">
    <location>
        <begin position="382"/>
        <end position="409"/>
    </location>
</feature>
<accession>A0A9P6CYY2</accession>
<evidence type="ECO:0000256" key="1">
    <source>
        <dbReference type="SAM" id="MobiDB-lite"/>
    </source>
</evidence>
<dbReference type="AlphaFoldDB" id="A0A9P6CYY2"/>
<name>A0A9P6CYY2_9AGAR</name>
<reference evidence="2" key="1">
    <citation type="submission" date="2020-11" db="EMBL/GenBank/DDBJ databases">
        <authorList>
            <consortium name="DOE Joint Genome Institute"/>
            <person name="Ahrendt S."/>
            <person name="Riley R."/>
            <person name="Andreopoulos W."/>
            <person name="Labutti K."/>
            <person name="Pangilinan J."/>
            <person name="Ruiz-Duenas F.J."/>
            <person name="Barrasa J.M."/>
            <person name="Sanchez-Garcia M."/>
            <person name="Camarero S."/>
            <person name="Miyauchi S."/>
            <person name="Serrano A."/>
            <person name="Linde D."/>
            <person name="Babiker R."/>
            <person name="Drula E."/>
            <person name="Ayuso-Fernandez I."/>
            <person name="Pacheco R."/>
            <person name="Padilla G."/>
            <person name="Ferreira P."/>
            <person name="Barriuso J."/>
            <person name="Kellner H."/>
            <person name="Castanera R."/>
            <person name="Alfaro M."/>
            <person name="Ramirez L."/>
            <person name="Pisabarro A.G."/>
            <person name="Kuo A."/>
            <person name="Tritt A."/>
            <person name="Lipzen A."/>
            <person name="He G."/>
            <person name="Yan M."/>
            <person name="Ng V."/>
            <person name="Cullen D."/>
            <person name="Martin F."/>
            <person name="Rosso M.-N."/>
            <person name="Henrissat B."/>
            <person name="Hibbett D."/>
            <person name="Martinez A.T."/>
            <person name="Grigoriev I.V."/>
        </authorList>
    </citation>
    <scope>NUCLEOTIDE SEQUENCE</scope>
    <source>
        <strain evidence="2">CIRM-BRFM 674</strain>
    </source>
</reference>
<evidence type="ECO:0000313" key="2">
    <source>
        <dbReference type="EMBL" id="KAF9477925.1"/>
    </source>
</evidence>
<evidence type="ECO:0000313" key="3">
    <source>
        <dbReference type="Proteomes" id="UP000807469"/>
    </source>
</evidence>
<dbReference type="Proteomes" id="UP000807469">
    <property type="component" value="Unassembled WGS sequence"/>
</dbReference>
<organism evidence="2 3">
    <name type="scientific">Pholiota conissans</name>
    <dbReference type="NCBI Taxonomy" id="109636"/>
    <lineage>
        <taxon>Eukaryota</taxon>
        <taxon>Fungi</taxon>
        <taxon>Dikarya</taxon>
        <taxon>Basidiomycota</taxon>
        <taxon>Agaricomycotina</taxon>
        <taxon>Agaricomycetes</taxon>
        <taxon>Agaricomycetidae</taxon>
        <taxon>Agaricales</taxon>
        <taxon>Agaricineae</taxon>
        <taxon>Strophariaceae</taxon>
        <taxon>Pholiota</taxon>
    </lineage>
</organism>
<comment type="caution">
    <text evidence="2">The sequence shown here is derived from an EMBL/GenBank/DDBJ whole genome shotgun (WGS) entry which is preliminary data.</text>
</comment>